<dbReference type="PROSITE" id="PS50923">
    <property type="entry name" value="SUSHI"/>
    <property type="match status" value="2"/>
</dbReference>
<dbReference type="RefSeq" id="XP_007662194.2">
    <property type="nucleotide sequence ID" value="XM_007664004.3"/>
</dbReference>
<reference evidence="7 8" key="1">
    <citation type="journal article" date="2008" name="Nature">
        <title>Genome analysis of the platypus reveals unique signatures of evolution.</title>
        <authorList>
            <person name="Warren W.C."/>
            <person name="Hillier L.W."/>
            <person name="Marshall Graves J.A."/>
            <person name="Birney E."/>
            <person name="Ponting C.P."/>
            <person name="Grutzner F."/>
            <person name="Belov K."/>
            <person name="Miller W."/>
            <person name="Clarke L."/>
            <person name="Chinwalla A.T."/>
            <person name="Yang S.P."/>
            <person name="Heger A."/>
            <person name="Locke D.P."/>
            <person name="Miethke P."/>
            <person name="Waters P.D."/>
            <person name="Veyrunes F."/>
            <person name="Fulton L."/>
            <person name="Fulton B."/>
            <person name="Graves T."/>
            <person name="Wallis J."/>
            <person name="Puente X.S."/>
            <person name="Lopez-Otin C."/>
            <person name="Ordonez G.R."/>
            <person name="Eichler E.E."/>
            <person name="Chen L."/>
            <person name="Cheng Z."/>
            <person name="Deakin J.E."/>
            <person name="Alsop A."/>
            <person name="Thompson K."/>
            <person name="Kirby P."/>
            <person name="Papenfuss A.T."/>
            <person name="Wakefield M.J."/>
            <person name="Olender T."/>
            <person name="Lancet D."/>
            <person name="Huttley G.A."/>
            <person name="Smit A.F."/>
            <person name="Pask A."/>
            <person name="Temple-Smith P."/>
            <person name="Batzer M.A."/>
            <person name="Walker J.A."/>
            <person name="Konkel M.K."/>
            <person name="Harris R.S."/>
            <person name="Whittington C.M."/>
            <person name="Wong E.S."/>
            <person name="Gemmell N.J."/>
            <person name="Buschiazzo E."/>
            <person name="Vargas Jentzsch I.M."/>
            <person name="Merkel A."/>
            <person name="Schmitz J."/>
            <person name="Zemann A."/>
            <person name="Churakov G."/>
            <person name="Kriegs J.O."/>
            <person name="Brosius J."/>
            <person name="Murchison E.P."/>
            <person name="Sachidanandam R."/>
            <person name="Smith C."/>
            <person name="Hannon G.J."/>
            <person name="Tsend-Ayush E."/>
            <person name="McMillan D."/>
            <person name="Attenborough R."/>
            <person name="Rens W."/>
            <person name="Ferguson-Smith M."/>
            <person name="Lefevre C.M."/>
            <person name="Sharp J.A."/>
            <person name="Nicholas K.R."/>
            <person name="Ray D.A."/>
            <person name="Kube M."/>
            <person name="Reinhardt R."/>
            <person name="Pringle T.H."/>
            <person name="Taylor J."/>
            <person name="Jones R.C."/>
            <person name="Nixon B."/>
            <person name="Dacheux J.L."/>
            <person name="Niwa H."/>
            <person name="Sekita Y."/>
            <person name="Huang X."/>
            <person name="Stark A."/>
            <person name="Kheradpour P."/>
            <person name="Kellis M."/>
            <person name="Flicek P."/>
            <person name="Chen Y."/>
            <person name="Webber C."/>
            <person name="Hardison R."/>
            <person name="Nelson J."/>
            <person name="Hallsworth-Pepin K."/>
            <person name="Delehaunty K."/>
            <person name="Markovic C."/>
            <person name="Minx P."/>
            <person name="Feng Y."/>
            <person name="Kremitzki C."/>
            <person name="Mitreva M."/>
            <person name="Glasscock J."/>
            <person name="Wylie T."/>
            <person name="Wohldmann P."/>
            <person name="Thiru P."/>
            <person name="Nhan M.N."/>
            <person name="Pohl C.S."/>
            <person name="Smith S.M."/>
            <person name="Hou S."/>
            <person name="Nefedov M."/>
            <person name="de Jong P.J."/>
            <person name="Renfree M.B."/>
            <person name="Mardis E.R."/>
            <person name="Wilson R.K."/>
        </authorList>
    </citation>
    <scope>NUCLEOTIDE SEQUENCE [LARGE SCALE GENOMIC DNA]</scope>
    <source>
        <strain evidence="7 8">Glennie</strain>
    </source>
</reference>
<evidence type="ECO:0000313" key="7">
    <source>
        <dbReference type="Ensembl" id="ENSOANP00000050698.1"/>
    </source>
</evidence>
<feature type="domain" description="Sushi" evidence="6">
    <location>
        <begin position="85"/>
        <end position="143"/>
    </location>
</feature>
<dbReference type="Pfam" id="PF00084">
    <property type="entry name" value="Sushi"/>
    <property type="match status" value="2"/>
</dbReference>
<organism evidence="7 8">
    <name type="scientific">Ornithorhynchus anatinus</name>
    <name type="common">Duckbill platypus</name>
    <dbReference type="NCBI Taxonomy" id="9258"/>
    <lineage>
        <taxon>Eukaryota</taxon>
        <taxon>Metazoa</taxon>
        <taxon>Chordata</taxon>
        <taxon>Craniata</taxon>
        <taxon>Vertebrata</taxon>
        <taxon>Euteleostomi</taxon>
        <taxon>Mammalia</taxon>
        <taxon>Monotremata</taxon>
        <taxon>Ornithorhynchidae</taxon>
        <taxon>Ornithorhynchus</taxon>
    </lineage>
</organism>
<dbReference type="SMART" id="SM00032">
    <property type="entry name" value="CCP"/>
    <property type="match status" value="4"/>
</dbReference>
<accession>A0A6I8PF42</accession>
<evidence type="ECO:0000256" key="5">
    <source>
        <dbReference type="SAM" id="SignalP"/>
    </source>
</evidence>
<keyword evidence="2 5" id="KW-0732">Signal</keyword>
<evidence type="ECO:0000256" key="4">
    <source>
        <dbReference type="PROSITE-ProRule" id="PRU00302"/>
    </source>
</evidence>
<keyword evidence="1 4" id="KW-0768">Sushi</keyword>
<dbReference type="InterPro" id="IPR035976">
    <property type="entry name" value="Sushi/SCR/CCP_sf"/>
</dbReference>
<keyword evidence="3 4" id="KW-1015">Disulfide bond</keyword>
<evidence type="ECO:0000256" key="1">
    <source>
        <dbReference type="ARBA" id="ARBA00022659"/>
    </source>
</evidence>
<comment type="caution">
    <text evidence="4">Lacks conserved residue(s) required for the propagation of feature annotation.</text>
</comment>
<dbReference type="Bgee" id="ENSOANG00000040033">
    <property type="expression patterns" value="Expressed in liver and 1 other cell type or tissue"/>
</dbReference>
<gene>
    <name evidence="7" type="primary">LOC100680584</name>
</gene>
<evidence type="ECO:0000256" key="3">
    <source>
        <dbReference type="ARBA" id="ARBA00023157"/>
    </source>
</evidence>
<evidence type="ECO:0000259" key="6">
    <source>
        <dbReference type="PROSITE" id="PS50923"/>
    </source>
</evidence>
<dbReference type="InterPro" id="IPR051503">
    <property type="entry name" value="ComplSys_Reg/VirEntry_Med"/>
</dbReference>
<protein>
    <recommendedName>
        <fullName evidence="6">Sushi domain-containing protein</fullName>
    </recommendedName>
</protein>
<feature type="disulfide bond" evidence="4">
    <location>
        <begin position="280"/>
        <end position="323"/>
    </location>
</feature>
<keyword evidence="8" id="KW-1185">Reference proteome</keyword>
<name>A0A6I8PF42_ORNAN</name>
<dbReference type="SUPFAM" id="SSF57535">
    <property type="entry name" value="Complement control module/SCR domain"/>
    <property type="match status" value="7"/>
</dbReference>
<dbReference type="Proteomes" id="UP000002279">
    <property type="component" value="Chromosome 4"/>
</dbReference>
<dbReference type="PANTHER" id="PTHR45785">
    <property type="entry name" value="COMPLEMENT FACTOR H-RELATED"/>
    <property type="match status" value="1"/>
</dbReference>
<dbReference type="CDD" id="cd00033">
    <property type="entry name" value="CCP"/>
    <property type="match status" value="2"/>
</dbReference>
<evidence type="ECO:0000256" key="2">
    <source>
        <dbReference type="ARBA" id="ARBA00022729"/>
    </source>
</evidence>
<dbReference type="InterPro" id="IPR000436">
    <property type="entry name" value="Sushi_SCR_CCP_dom"/>
</dbReference>
<dbReference type="Ensembl" id="ENSOANT00000055511.1">
    <property type="protein sequence ID" value="ENSOANP00000050698.1"/>
    <property type="gene ID" value="ENSOANG00000040033.1"/>
</dbReference>
<feature type="chain" id="PRO_5026173979" description="Sushi domain-containing protein" evidence="5">
    <location>
        <begin position="22"/>
        <end position="467"/>
    </location>
</feature>
<dbReference type="FunFam" id="2.10.70.10:FF:000026">
    <property type="entry name" value="Complement inhibitory factor H"/>
    <property type="match status" value="2"/>
</dbReference>
<dbReference type="GeneTree" id="ENSGT00940000154386"/>
<sequence length="467" mass="53371">MQHSLFSLLWSLVSFLEKAPCRITKLELDKRKLLLSDSRSRTLSVLHGKGLEFACKQGYKLIQPSFRECVDGYMDFPLCIVVKGKACGPAPGISNGDILSLNKKVYSAGDFVEYKCQSLYTLDGQNKSFCSDGRWTAVPKCLSPCSVTEKDLATRNMMKKNISEQISYLQVGDSFEIKCQSGYLLVSESDFKVQCEKDQIIYPQCTERCELSTKEMEENNIKLFWTTFIKRAFVSHLDTYVFTCRSGYTEDPNSSPFHVRCLKREIQYPKCATLKELGKCGPPPPIKNGDMASRLYMEYDSGTSVKYKCSKFYEMEGSETVTCQNGEWTNPPECFEKCVTSPKEMERNNIQLKWGFLKFLFFSPDSFEFMCKNGYIEDPSSSPFEVRCFKGGIKYPKCNILQVCSPSQEIMKKNNIELTWSSYFRKLVFSQVDTFEFACKTGYGRDPKSSPFRASCLNGKLEYPKCT</sequence>
<dbReference type="PANTHER" id="PTHR45785:SF7">
    <property type="entry name" value="COMPLEMENT FACTOR H"/>
    <property type="match status" value="1"/>
</dbReference>
<reference evidence="7" key="2">
    <citation type="submission" date="2025-08" db="UniProtKB">
        <authorList>
            <consortium name="Ensembl"/>
        </authorList>
    </citation>
    <scope>IDENTIFICATION</scope>
    <source>
        <strain evidence="7">Glennie</strain>
    </source>
</reference>
<reference evidence="7" key="3">
    <citation type="submission" date="2025-09" db="UniProtKB">
        <authorList>
            <consortium name="Ensembl"/>
        </authorList>
    </citation>
    <scope>IDENTIFICATION</scope>
    <source>
        <strain evidence="7">Glennie</strain>
    </source>
</reference>
<feature type="signal peptide" evidence="5">
    <location>
        <begin position="1"/>
        <end position="21"/>
    </location>
</feature>
<dbReference type="Gene3D" id="2.10.70.10">
    <property type="entry name" value="Complement Module, domain 1"/>
    <property type="match status" value="7"/>
</dbReference>
<feature type="disulfide bond" evidence="4">
    <location>
        <begin position="87"/>
        <end position="130"/>
    </location>
</feature>
<proteinExistence type="predicted"/>
<feature type="domain" description="Sushi" evidence="6">
    <location>
        <begin position="278"/>
        <end position="336"/>
    </location>
</feature>
<dbReference type="AlphaFoldDB" id="A0A6I8PF42"/>
<dbReference type="GeneID" id="100680584"/>
<evidence type="ECO:0000313" key="8">
    <source>
        <dbReference type="Proteomes" id="UP000002279"/>
    </source>
</evidence>